<comment type="caution">
    <text evidence="2">The sequence shown here is derived from an EMBL/GenBank/DDBJ whole genome shotgun (WGS) entry which is preliminary data.</text>
</comment>
<evidence type="ECO:0000313" key="2">
    <source>
        <dbReference type="EMBL" id="GLQ31142.1"/>
    </source>
</evidence>
<evidence type="ECO:0000313" key="3">
    <source>
        <dbReference type="Proteomes" id="UP001161389"/>
    </source>
</evidence>
<keyword evidence="1" id="KW-0802">TPR repeat</keyword>
<organism evidence="2 3">
    <name type="scientific">Litoribrevibacter albus</name>
    <dbReference type="NCBI Taxonomy" id="1473156"/>
    <lineage>
        <taxon>Bacteria</taxon>
        <taxon>Pseudomonadati</taxon>
        <taxon>Pseudomonadota</taxon>
        <taxon>Gammaproteobacteria</taxon>
        <taxon>Oceanospirillales</taxon>
        <taxon>Oceanospirillaceae</taxon>
        <taxon>Litoribrevibacter</taxon>
    </lineage>
</organism>
<sequence length="240" mass="26956">MWSILNVNRSSAVRVGRAKGLFFYVKNLFSVLLGSCLVFSSALVSANNELSDEALALAQEWAHIQYEVPKQDKLEQFEQLIDKAHQSLAAHPDQPDLLIWNGIITSVYAGEVGGLSALGKVKEAKAYYEQALKIDERALNGSAYASLATLYYKVPGWPLSFGDSDMAREYFRKALEIAPDSIDSNYLYASYLVEEDGEDSYDLARQYLQRAMASDPRPLRPLADQGRRQEIKHLLDQLKE</sequence>
<dbReference type="Proteomes" id="UP001161389">
    <property type="component" value="Unassembled WGS sequence"/>
</dbReference>
<evidence type="ECO:0008006" key="4">
    <source>
        <dbReference type="Google" id="ProtNLM"/>
    </source>
</evidence>
<dbReference type="SUPFAM" id="SSF48452">
    <property type="entry name" value="TPR-like"/>
    <property type="match status" value="1"/>
</dbReference>
<keyword evidence="3" id="KW-1185">Reference proteome</keyword>
<dbReference type="InterPro" id="IPR011990">
    <property type="entry name" value="TPR-like_helical_dom_sf"/>
</dbReference>
<dbReference type="RefSeq" id="WP_284380642.1">
    <property type="nucleotide sequence ID" value="NZ_BSNM01000011.1"/>
</dbReference>
<dbReference type="InterPro" id="IPR019734">
    <property type="entry name" value="TPR_rpt"/>
</dbReference>
<dbReference type="PROSITE" id="PS50005">
    <property type="entry name" value="TPR"/>
    <property type="match status" value="1"/>
</dbReference>
<reference evidence="2" key="1">
    <citation type="journal article" date="2014" name="Int. J. Syst. Evol. Microbiol.">
        <title>Complete genome sequence of Corynebacterium casei LMG S-19264T (=DSM 44701T), isolated from a smear-ripened cheese.</title>
        <authorList>
            <consortium name="US DOE Joint Genome Institute (JGI-PGF)"/>
            <person name="Walter F."/>
            <person name="Albersmeier A."/>
            <person name="Kalinowski J."/>
            <person name="Ruckert C."/>
        </authorList>
    </citation>
    <scope>NUCLEOTIDE SEQUENCE</scope>
    <source>
        <strain evidence="2">NBRC 110071</strain>
    </source>
</reference>
<protein>
    <recommendedName>
        <fullName evidence="4">Tetratricopeptide repeat protein</fullName>
    </recommendedName>
</protein>
<feature type="repeat" description="TPR" evidence="1">
    <location>
        <begin position="148"/>
        <end position="181"/>
    </location>
</feature>
<gene>
    <name evidence="2" type="ORF">GCM10007876_16210</name>
</gene>
<name>A0AA37SAJ4_9GAMM</name>
<dbReference type="Gene3D" id="1.25.40.10">
    <property type="entry name" value="Tetratricopeptide repeat domain"/>
    <property type="match status" value="1"/>
</dbReference>
<dbReference type="EMBL" id="BSNM01000011">
    <property type="protein sequence ID" value="GLQ31142.1"/>
    <property type="molecule type" value="Genomic_DNA"/>
</dbReference>
<evidence type="ECO:0000256" key="1">
    <source>
        <dbReference type="PROSITE-ProRule" id="PRU00339"/>
    </source>
</evidence>
<accession>A0AA37SAJ4</accession>
<dbReference type="Pfam" id="PF13181">
    <property type="entry name" value="TPR_8"/>
    <property type="match status" value="2"/>
</dbReference>
<proteinExistence type="predicted"/>
<dbReference type="AlphaFoldDB" id="A0AA37SAJ4"/>
<reference evidence="2" key="2">
    <citation type="submission" date="2023-01" db="EMBL/GenBank/DDBJ databases">
        <title>Draft genome sequence of Litoribrevibacter albus strain NBRC 110071.</title>
        <authorList>
            <person name="Sun Q."/>
            <person name="Mori K."/>
        </authorList>
    </citation>
    <scope>NUCLEOTIDE SEQUENCE</scope>
    <source>
        <strain evidence="2">NBRC 110071</strain>
    </source>
</reference>